<gene>
    <name evidence="2" type="ORF">CfE428DRAFT_1490</name>
</gene>
<comment type="caution">
    <text evidence="2">The sequence shown here is derived from an EMBL/GenBank/DDBJ whole genome shotgun (WGS) entry which is preliminary data.</text>
</comment>
<name>B4CY49_9BACT</name>
<organism evidence="2 3">
    <name type="scientific">Chthoniobacter flavus Ellin428</name>
    <dbReference type="NCBI Taxonomy" id="497964"/>
    <lineage>
        <taxon>Bacteria</taxon>
        <taxon>Pseudomonadati</taxon>
        <taxon>Verrucomicrobiota</taxon>
        <taxon>Spartobacteria</taxon>
        <taxon>Chthoniobacterales</taxon>
        <taxon>Chthoniobacteraceae</taxon>
        <taxon>Chthoniobacter</taxon>
    </lineage>
</organism>
<evidence type="ECO:0000256" key="1">
    <source>
        <dbReference type="SAM" id="SignalP"/>
    </source>
</evidence>
<evidence type="ECO:0000313" key="2">
    <source>
        <dbReference type="EMBL" id="EDY21197.1"/>
    </source>
</evidence>
<dbReference type="STRING" id="497964.CfE428DRAFT_1490"/>
<sequence precursor="true">MKIRLFALALTALTLTPIFGAEDSKTINPALLYWQAAAKLPPLSNEQATELVEMATGQRAFDAAKGNDFLKSEATLRLLRKGAESTADCDWGLPTEDGPATLLPHLAKMRQMSSLAIVQAEALFAEGKVKEGIDWLLVAHRMARHAGSGDFLISYLVQVAMETSAIHAAARHCLAWDAQSRHEYAAALKALPPLHSIQTAFNGERIFIDWVERHAAADGKPDAQLQAAIASAETNKPGDKEALATLRVTKTTIASWRDLQDRVAAAFGKPWSQAQPELKALTDEAARSPNLLVRIAFPTTTAVAEKNFILATLQTMLDAALQHGPQLDDAAAATYHDSLEGEPLRLQKDANGTMTLMAARQHPAGKDLSLQLGK</sequence>
<dbReference type="eggNOG" id="ENOG5032ZQ4">
    <property type="taxonomic scope" value="Bacteria"/>
</dbReference>
<proteinExistence type="predicted"/>
<dbReference type="RefSeq" id="WP_006978816.1">
    <property type="nucleotide sequence ID" value="NZ_ABVL01000003.1"/>
</dbReference>
<dbReference type="AlphaFoldDB" id="B4CY49"/>
<dbReference type="Proteomes" id="UP000005824">
    <property type="component" value="Unassembled WGS sequence"/>
</dbReference>
<dbReference type="EMBL" id="ABVL01000003">
    <property type="protein sequence ID" value="EDY21197.1"/>
    <property type="molecule type" value="Genomic_DNA"/>
</dbReference>
<reference evidence="2 3" key="1">
    <citation type="journal article" date="2011" name="J. Bacteriol.">
        <title>Genome sequence of Chthoniobacter flavus Ellin428, an aerobic heterotrophic soil bacterium.</title>
        <authorList>
            <person name="Kant R."/>
            <person name="van Passel M.W."/>
            <person name="Palva A."/>
            <person name="Lucas S."/>
            <person name="Lapidus A."/>
            <person name="Glavina Del Rio T."/>
            <person name="Dalin E."/>
            <person name="Tice H."/>
            <person name="Bruce D."/>
            <person name="Goodwin L."/>
            <person name="Pitluck S."/>
            <person name="Larimer F.W."/>
            <person name="Land M.L."/>
            <person name="Hauser L."/>
            <person name="Sangwan P."/>
            <person name="de Vos W.M."/>
            <person name="Janssen P.H."/>
            <person name="Smidt H."/>
        </authorList>
    </citation>
    <scope>NUCLEOTIDE SEQUENCE [LARGE SCALE GENOMIC DNA]</scope>
    <source>
        <strain evidence="2 3">Ellin428</strain>
    </source>
</reference>
<evidence type="ECO:0000313" key="3">
    <source>
        <dbReference type="Proteomes" id="UP000005824"/>
    </source>
</evidence>
<protein>
    <submittedName>
        <fullName evidence="2">Uncharacterized protein</fullName>
    </submittedName>
</protein>
<keyword evidence="1" id="KW-0732">Signal</keyword>
<dbReference type="InParanoid" id="B4CY49"/>
<accession>B4CY49</accession>
<feature type="chain" id="PRO_5002802214" evidence="1">
    <location>
        <begin position="21"/>
        <end position="374"/>
    </location>
</feature>
<feature type="signal peptide" evidence="1">
    <location>
        <begin position="1"/>
        <end position="20"/>
    </location>
</feature>
<keyword evidence="3" id="KW-1185">Reference proteome</keyword>